<keyword evidence="3" id="KW-0677">Repeat</keyword>
<dbReference type="Pfam" id="PF17780">
    <property type="entry name" value="OCRE"/>
    <property type="match status" value="1"/>
</dbReference>
<dbReference type="Pfam" id="PF00076">
    <property type="entry name" value="RRM_1"/>
    <property type="match status" value="1"/>
</dbReference>
<keyword evidence="6 8" id="KW-0694">RNA-binding</keyword>
<evidence type="ECO:0000256" key="8">
    <source>
        <dbReference type="PROSITE-ProRule" id="PRU00176"/>
    </source>
</evidence>
<dbReference type="PANTHER" id="PTHR13948">
    <property type="entry name" value="RNA-BINDING PROTEIN"/>
    <property type="match status" value="1"/>
</dbReference>
<dbReference type="Gene3D" id="4.10.1060.10">
    <property type="entry name" value="Zinc finger, RanBP2-type"/>
    <property type="match status" value="1"/>
</dbReference>
<evidence type="ECO:0000256" key="4">
    <source>
        <dbReference type="ARBA" id="ARBA00022771"/>
    </source>
</evidence>
<feature type="compositionally biased region" description="Basic and acidic residues" evidence="10">
    <location>
        <begin position="1"/>
        <end position="22"/>
    </location>
</feature>
<evidence type="ECO:0000259" key="13">
    <source>
        <dbReference type="PROSITE" id="PS50199"/>
    </source>
</evidence>
<reference evidence="14" key="1">
    <citation type="submission" date="2021-02" db="EMBL/GenBank/DDBJ databases">
        <authorList>
            <person name="Nowell W R."/>
        </authorList>
    </citation>
    <scope>NUCLEOTIDE SEQUENCE</scope>
    <source>
        <strain evidence="14">Ploen Becks lab</strain>
    </source>
</reference>
<evidence type="ECO:0000256" key="5">
    <source>
        <dbReference type="ARBA" id="ARBA00022833"/>
    </source>
</evidence>
<feature type="domain" description="RRM" evidence="11">
    <location>
        <begin position="237"/>
        <end position="320"/>
    </location>
</feature>
<dbReference type="PROSITE" id="PS50102">
    <property type="entry name" value="RRM"/>
    <property type="match status" value="2"/>
</dbReference>
<evidence type="ECO:0000256" key="3">
    <source>
        <dbReference type="ARBA" id="ARBA00022737"/>
    </source>
</evidence>
<evidence type="ECO:0000259" key="12">
    <source>
        <dbReference type="PROSITE" id="PS50174"/>
    </source>
</evidence>
<comment type="subcellular location">
    <subcellularLocation>
        <location evidence="1">Nucleus</location>
    </subcellularLocation>
</comment>
<organism evidence="14 15">
    <name type="scientific">Brachionus calyciflorus</name>
    <dbReference type="NCBI Taxonomy" id="104777"/>
    <lineage>
        <taxon>Eukaryota</taxon>
        <taxon>Metazoa</taxon>
        <taxon>Spiralia</taxon>
        <taxon>Gnathifera</taxon>
        <taxon>Rotifera</taxon>
        <taxon>Eurotatoria</taxon>
        <taxon>Monogononta</taxon>
        <taxon>Pseudotrocha</taxon>
        <taxon>Ploima</taxon>
        <taxon>Brachionidae</taxon>
        <taxon>Brachionus</taxon>
    </lineage>
</organism>
<evidence type="ECO:0000256" key="6">
    <source>
        <dbReference type="ARBA" id="ARBA00022884"/>
    </source>
</evidence>
<dbReference type="PROSITE" id="PS50199">
    <property type="entry name" value="ZF_RANBP2_2"/>
    <property type="match status" value="1"/>
</dbReference>
<evidence type="ECO:0000256" key="2">
    <source>
        <dbReference type="ARBA" id="ARBA00022723"/>
    </source>
</evidence>
<dbReference type="InterPro" id="IPR000467">
    <property type="entry name" value="G_patch_dom"/>
</dbReference>
<gene>
    <name evidence="14" type="ORF">OXX778_LOCUS8302</name>
</gene>
<evidence type="ECO:0000256" key="1">
    <source>
        <dbReference type="ARBA" id="ARBA00004123"/>
    </source>
</evidence>
<feature type="domain" description="RRM" evidence="11">
    <location>
        <begin position="93"/>
        <end position="188"/>
    </location>
</feature>
<dbReference type="SMART" id="SM00443">
    <property type="entry name" value="G_patch"/>
    <property type="match status" value="1"/>
</dbReference>
<dbReference type="CDD" id="cd16162">
    <property type="entry name" value="OCRE_RBM5_like"/>
    <property type="match status" value="1"/>
</dbReference>
<evidence type="ECO:0000313" key="14">
    <source>
        <dbReference type="EMBL" id="CAF0837997.1"/>
    </source>
</evidence>
<feature type="region of interest" description="Disordered" evidence="10">
    <location>
        <begin position="1"/>
        <end position="85"/>
    </location>
</feature>
<dbReference type="InterPro" id="IPR012677">
    <property type="entry name" value="Nucleotide-bd_a/b_plait_sf"/>
</dbReference>
<feature type="compositionally biased region" description="Basic and acidic residues" evidence="10">
    <location>
        <begin position="39"/>
        <end position="50"/>
    </location>
</feature>
<dbReference type="SMART" id="SM00360">
    <property type="entry name" value="RRM"/>
    <property type="match status" value="2"/>
</dbReference>
<dbReference type="AlphaFoldDB" id="A0A813V0P0"/>
<dbReference type="SMART" id="SM00547">
    <property type="entry name" value="ZnF_RBZ"/>
    <property type="match status" value="1"/>
</dbReference>
<keyword evidence="7" id="KW-0539">Nucleus</keyword>
<dbReference type="PROSITE" id="PS50174">
    <property type="entry name" value="G_PATCH"/>
    <property type="match status" value="1"/>
</dbReference>
<keyword evidence="15" id="KW-1185">Reference proteome</keyword>
<feature type="region of interest" description="Disordered" evidence="10">
    <location>
        <begin position="638"/>
        <end position="662"/>
    </location>
</feature>
<dbReference type="InterPro" id="IPR000504">
    <property type="entry name" value="RRM_dom"/>
</dbReference>
<dbReference type="InterPro" id="IPR041591">
    <property type="entry name" value="OCRE"/>
</dbReference>
<dbReference type="OrthoDB" id="29221at2759"/>
<proteinExistence type="predicted"/>
<evidence type="ECO:0000259" key="11">
    <source>
        <dbReference type="PROSITE" id="PS50102"/>
    </source>
</evidence>
<dbReference type="EMBL" id="CAJNOC010001132">
    <property type="protein sequence ID" value="CAF0837997.1"/>
    <property type="molecule type" value="Genomic_DNA"/>
</dbReference>
<evidence type="ECO:0000256" key="7">
    <source>
        <dbReference type="ARBA" id="ARBA00023242"/>
    </source>
</evidence>
<feature type="compositionally biased region" description="Basic and acidic residues" evidence="10">
    <location>
        <begin position="638"/>
        <end position="661"/>
    </location>
</feature>
<protein>
    <recommendedName>
        <fullName evidence="16">RNA-binding protein 5</fullName>
    </recommendedName>
</protein>
<dbReference type="PROSITE" id="PS01358">
    <property type="entry name" value="ZF_RANBP2_1"/>
    <property type="match status" value="1"/>
</dbReference>
<dbReference type="Proteomes" id="UP000663879">
    <property type="component" value="Unassembled WGS sequence"/>
</dbReference>
<keyword evidence="5" id="KW-0862">Zinc</keyword>
<name>A0A813V0P0_9BILA</name>
<dbReference type="GO" id="GO:0003723">
    <property type="term" value="F:RNA binding"/>
    <property type="evidence" value="ECO:0007669"/>
    <property type="project" value="UniProtKB-UniRule"/>
</dbReference>
<dbReference type="InterPro" id="IPR035979">
    <property type="entry name" value="RBD_domain_sf"/>
</dbReference>
<dbReference type="PANTHER" id="PTHR13948:SF3">
    <property type="entry name" value="FI21118P1"/>
    <property type="match status" value="1"/>
</dbReference>
<dbReference type="Pfam" id="PF01585">
    <property type="entry name" value="G-patch"/>
    <property type="match status" value="1"/>
</dbReference>
<accession>A0A813V0P0</accession>
<feature type="compositionally biased region" description="Polar residues" evidence="10">
    <location>
        <begin position="55"/>
        <end position="66"/>
    </location>
</feature>
<keyword evidence="4 9" id="KW-0863">Zinc-finger</keyword>
<evidence type="ECO:0000256" key="10">
    <source>
        <dbReference type="SAM" id="MobiDB-lite"/>
    </source>
</evidence>
<keyword evidence="2" id="KW-0479">Metal-binding</keyword>
<dbReference type="InterPro" id="IPR001876">
    <property type="entry name" value="Znf_RanBP2"/>
</dbReference>
<dbReference type="GO" id="GO:0008270">
    <property type="term" value="F:zinc ion binding"/>
    <property type="evidence" value="ECO:0007669"/>
    <property type="project" value="UniProtKB-KW"/>
</dbReference>
<feature type="domain" description="G-patch" evidence="12">
    <location>
        <begin position="726"/>
        <end position="772"/>
    </location>
</feature>
<sequence length="796" mass="89870">MDYKKSKFRSDRIDTKSSRYHDDDDDDYYRRKRSRSRSRSRDRNRSFNEKKKTKQNTFQHKIQSNAKYEENPLNPFGASPTVDKRFGNTPPSKTLMMRQIPPQMDDNELKAELFKMAVPYKDVRLVKDRSTGLNRGFAFVEFNNVDDASSWMQITKGSVYFVNYDAKAVIFFSNSADDEAYRNKFNKEEATEWDCSKCGVRNFKRRERCFKCSISREESDKRKEGEGSEFAGTNPCNTLLLRGLDALTSKETILDSLNKLTNYTLSIKNVHIARDFLSKVVMGFAFVEMNTIQDAGYLLQCFQSGFEIDGKQVMINYSKHNYKAAISALETQSKISYQQISSAPESNSTSYGPKKGNQADAANSAAAVAQAAMLSMHKKQEMVTQITANMKQTGQTGSYTDLDSSIGANLEFIAAAVEKYSTPDVSQFAYDETSGFYYDYSTGFYYDPNSQYYYNSTTQQYMYWDPSTSTYVPVTSTTTTDSTETTVQKEEIKETKTETVKVTPAKPKTAAQIAKDMERWAEQMNKKKDSSKKAPAQKTVAIEHKQVKPLESEAKPEEVAIIKQDMDIAKVPEEIKKLNEETNQMLVNPTETTSQTLDESTLIDVQKIACLLCKRRFDSIDILNKHVAKSDLHKTNLEKLRGEKPVQNEPIKKEEPKKEDNADSLAAALIYRDRAQERRKKYGSFEPPSPPTEYSAKLKMAKEKYEEESIALINASYSDSGFSGAGSSVASKLMKKMGWNEGSGIGKNLQGISAPIEATLRQRGAGLGASAADIDPADTYQDAVKKSARARFEQLR</sequence>
<evidence type="ECO:0000313" key="15">
    <source>
        <dbReference type="Proteomes" id="UP000663879"/>
    </source>
</evidence>
<evidence type="ECO:0008006" key="16">
    <source>
        <dbReference type="Google" id="ProtNLM"/>
    </source>
</evidence>
<dbReference type="GO" id="GO:0000398">
    <property type="term" value="P:mRNA splicing, via spliceosome"/>
    <property type="evidence" value="ECO:0007669"/>
    <property type="project" value="TreeGrafter"/>
</dbReference>
<feature type="domain" description="RanBP2-type" evidence="13">
    <location>
        <begin position="187"/>
        <end position="218"/>
    </location>
</feature>
<dbReference type="Gene3D" id="3.30.70.330">
    <property type="match status" value="2"/>
</dbReference>
<evidence type="ECO:0000256" key="9">
    <source>
        <dbReference type="PROSITE-ProRule" id="PRU00322"/>
    </source>
</evidence>
<dbReference type="GO" id="GO:0005634">
    <property type="term" value="C:nucleus"/>
    <property type="evidence" value="ECO:0007669"/>
    <property type="project" value="UniProtKB-SubCell"/>
</dbReference>
<comment type="caution">
    <text evidence="14">The sequence shown here is derived from an EMBL/GenBank/DDBJ whole genome shotgun (WGS) entry which is preliminary data.</text>
</comment>
<dbReference type="SUPFAM" id="SSF54928">
    <property type="entry name" value="RNA-binding domain, RBD"/>
    <property type="match status" value="2"/>
</dbReference>